<dbReference type="InterPro" id="IPR041628">
    <property type="entry name" value="ChlI/MoxR_AAA_lid"/>
</dbReference>
<dbReference type="Gene3D" id="1.10.8.80">
    <property type="entry name" value="Magnesium chelatase subunit I, C-Terminal domain"/>
    <property type="match status" value="1"/>
</dbReference>
<name>A0A645BLF1_9ZZZZ</name>
<proteinExistence type="predicted"/>
<reference evidence="2" key="1">
    <citation type="submission" date="2019-08" db="EMBL/GenBank/DDBJ databases">
        <authorList>
            <person name="Kucharzyk K."/>
            <person name="Murdoch R.W."/>
            <person name="Higgins S."/>
            <person name="Loffler F."/>
        </authorList>
    </citation>
    <scope>NUCLEOTIDE SEQUENCE</scope>
</reference>
<dbReference type="PANTHER" id="PTHR42759:SF1">
    <property type="entry name" value="MAGNESIUM-CHELATASE SUBUNIT CHLD"/>
    <property type="match status" value="1"/>
</dbReference>
<gene>
    <name evidence="2" type="ORF">SDC9_109521</name>
</gene>
<dbReference type="PANTHER" id="PTHR42759">
    <property type="entry name" value="MOXR FAMILY PROTEIN"/>
    <property type="match status" value="1"/>
</dbReference>
<evidence type="ECO:0000259" key="1">
    <source>
        <dbReference type="Pfam" id="PF17863"/>
    </source>
</evidence>
<comment type="caution">
    <text evidence="2">The sequence shown here is derived from an EMBL/GenBank/DDBJ whole genome shotgun (WGS) entry which is preliminary data.</text>
</comment>
<dbReference type="AlphaFoldDB" id="A0A645BLF1"/>
<dbReference type="EMBL" id="VSSQ01018973">
    <property type="protein sequence ID" value="MPM62644.1"/>
    <property type="molecule type" value="Genomic_DNA"/>
</dbReference>
<sequence>MINYGASPRAGINMALASKAYALLNHRGYVLPEDIRAVAADVMRHRIGLSYEAEAENITTDQIIIDILNAVQVP</sequence>
<organism evidence="2">
    <name type="scientific">bioreactor metagenome</name>
    <dbReference type="NCBI Taxonomy" id="1076179"/>
    <lineage>
        <taxon>unclassified sequences</taxon>
        <taxon>metagenomes</taxon>
        <taxon>ecological metagenomes</taxon>
    </lineage>
</organism>
<dbReference type="InterPro" id="IPR050764">
    <property type="entry name" value="CbbQ/NirQ/NorQ/GpvN"/>
</dbReference>
<dbReference type="Pfam" id="PF17863">
    <property type="entry name" value="AAA_lid_2"/>
    <property type="match status" value="1"/>
</dbReference>
<protein>
    <recommendedName>
        <fullName evidence="1">ChlI/MoxR AAA lid domain-containing protein</fullName>
    </recommendedName>
</protein>
<accession>A0A645BLF1</accession>
<evidence type="ECO:0000313" key="2">
    <source>
        <dbReference type="EMBL" id="MPM62644.1"/>
    </source>
</evidence>
<feature type="domain" description="ChlI/MoxR AAA lid" evidence="1">
    <location>
        <begin position="2"/>
        <end position="64"/>
    </location>
</feature>